<comment type="caution">
    <text evidence="2">The sequence shown here is derived from an EMBL/GenBank/DDBJ whole genome shotgun (WGS) entry which is preliminary data.</text>
</comment>
<gene>
    <name evidence="2" type="ORF">THRCLA_21683</name>
</gene>
<dbReference type="Proteomes" id="UP000243217">
    <property type="component" value="Unassembled WGS sequence"/>
</dbReference>
<feature type="compositionally biased region" description="Polar residues" evidence="1">
    <location>
        <begin position="283"/>
        <end position="306"/>
    </location>
</feature>
<evidence type="ECO:0000256" key="1">
    <source>
        <dbReference type="SAM" id="MobiDB-lite"/>
    </source>
</evidence>
<organism evidence="2 3">
    <name type="scientific">Thraustotheca clavata</name>
    <dbReference type="NCBI Taxonomy" id="74557"/>
    <lineage>
        <taxon>Eukaryota</taxon>
        <taxon>Sar</taxon>
        <taxon>Stramenopiles</taxon>
        <taxon>Oomycota</taxon>
        <taxon>Saprolegniomycetes</taxon>
        <taxon>Saprolegniales</taxon>
        <taxon>Achlyaceae</taxon>
        <taxon>Thraustotheca</taxon>
    </lineage>
</organism>
<reference evidence="2 3" key="1">
    <citation type="journal article" date="2014" name="Genome Biol. Evol.">
        <title>The secreted proteins of Achlya hypogyna and Thraustotheca clavata identify the ancestral oomycete secretome and reveal gene acquisitions by horizontal gene transfer.</title>
        <authorList>
            <person name="Misner I."/>
            <person name="Blouin N."/>
            <person name="Leonard G."/>
            <person name="Richards T.A."/>
            <person name="Lane C.E."/>
        </authorList>
    </citation>
    <scope>NUCLEOTIDE SEQUENCE [LARGE SCALE GENOMIC DNA]</scope>
    <source>
        <strain evidence="2 3">ATCC 34112</strain>
    </source>
</reference>
<name>A0A1V9ZRA7_9STRA</name>
<keyword evidence="3" id="KW-1185">Reference proteome</keyword>
<accession>A0A1V9ZRA7</accession>
<evidence type="ECO:0000313" key="3">
    <source>
        <dbReference type="Proteomes" id="UP000243217"/>
    </source>
</evidence>
<sequence>MSKSVFVHVLSTICTIATSKYVVDATHTLYKLSLSGFLPLQVWIRNSSYLKNFLTALEHSSEATVFQYASVFALVLQAAEKSSRVSIFMLVTPMSLSRIHDALIMCHMLYKVCATLKAIYMRLYKLELKQQQRHPNPQRLSRKALKLKFTITLRSVQHTSVSMSRRTTDSHILVPTYRSSASTRSSGLRTSSIARIALNTEEALAVAKSNLASTNTTTLVNPPEVQNETNVVKPVAALMPAPPQQIMILSKANQVLFYYLQFSNCHDTERNTSLESSVRFPDDTTSQQSHSICSASQVDIPSSQNQKESRLPPRLIEKPIVLPQIGPPLTILKATIPVVGPSPSLVPPAMVASVSCPGAPVHQENPRLSSSLLLIDLLLDEPSFYLVKPSLVVEINRRRKTRKHFEEPLQKAHEEEAYNNDVTIEPPRSRAESSDPSTNILDAYLAATECALSDFVEMALKPVLRNYFEKRILPLLAPTEYKQLRTRRSKQWRRHSSLIKM</sequence>
<proteinExistence type="predicted"/>
<dbReference type="EMBL" id="JNBS01001698">
    <property type="protein sequence ID" value="OQS00491.1"/>
    <property type="molecule type" value="Genomic_DNA"/>
</dbReference>
<evidence type="ECO:0000313" key="2">
    <source>
        <dbReference type="EMBL" id="OQS00491.1"/>
    </source>
</evidence>
<feature type="region of interest" description="Disordered" evidence="1">
    <location>
        <begin position="271"/>
        <end position="311"/>
    </location>
</feature>
<dbReference type="STRING" id="74557.A0A1V9ZRA7"/>
<dbReference type="AlphaFoldDB" id="A0A1V9ZRA7"/>
<protein>
    <submittedName>
        <fullName evidence="2">Uncharacterized protein</fullName>
    </submittedName>
</protein>